<comment type="caution">
    <text evidence="2">The sequence shown here is derived from an EMBL/GenBank/DDBJ whole genome shotgun (WGS) entry which is preliminary data.</text>
</comment>
<evidence type="ECO:0000313" key="7">
    <source>
        <dbReference type="Proteomes" id="UP000476176"/>
    </source>
</evidence>
<dbReference type="EMBL" id="QXGF01001231">
    <property type="protein sequence ID" value="KAE8931513.1"/>
    <property type="molecule type" value="Genomic_DNA"/>
</dbReference>
<feature type="chain" id="PRO_5036163673" evidence="1">
    <location>
        <begin position="26"/>
        <end position="58"/>
    </location>
</feature>
<gene>
    <name evidence="4" type="ORF">PF002_g18288</name>
    <name evidence="3" type="ORF">PF004_g16614</name>
    <name evidence="2" type="ORF">PF009_g18422</name>
</gene>
<evidence type="ECO:0000313" key="6">
    <source>
        <dbReference type="Proteomes" id="UP000440367"/>
    </source>
</evidence>
<accession>A0A6A3EG98</accession>
<sequence>MFWSIAWLWTTTQRVILTWYAPSSSFSIRVADIDALQPVPRTKCPVCLPSPRGLVCPA</sequence>
<dbReference type="Proteomes" id="UP000476176">
    <property type="component" value="Unassembled WGS sequence"/>
</dbReference>
<evidence type="ECO:0000313" key="2">
    <source>
        <dbReference type="EMBL" id="KAE8931513.1"/>
    </source>
</evidence>
<protein>
    <submittedName>
        <fullName evidence="2">Uncharacterized protein</fullName>
    </submittedName>
</protein>
<dbReference type="EMBL" id="QXGC01001189">
    <property type="protein sequence ID" value="KAE9208962.1"/>
    <property type="molecule type" value="Genomic_DNA"/>
</dbReference>
<dbReference type="Proteomes" id="UP000429523">
    <property type="component" value="Unassembled WGS sequence"/>
</dbReference>
<evidence type="ECO:0000313" key="3">
    <source>
        <dbReference type="EMBL" id="KAE9208962.1"/>
    </source>
</evidence>
<dbReference type="AlphaFoldDB" id="A0A6A3EG98"/>
<dbReference type="Proteomes" id="UP000440367">
    <property type="component" value="Unassembled WGS sequence"/>
</dbReference>
<reference evidence="5 6" key="1">
    <citation type="submission" date="2018-08" db="EMBL/GenBank/DDBJ databases">
        <title>Genomic investigation of the strawberry pathogen Phytophthora fragariae indicates pathogenicity is determined by transcriptional variation in three key races.</title>
        <authorList>
            <person name="Adams T.M."/>
            <person name="Armitage A.D."/>
            <person name="Sobczyk M.K."/>
            <person name="Bates H.J."/>
            <person name="Dunwell J.M."/>
            <person name="Nellist C.F."/>
            <person name="Harrison R.J."/>
        </authorList>
    </citation>
    <scope>NUCLEOTIDE SEQUENCE [LARGE SCALE GENOMIC DNA]</scope>
    <source>
        <strain evidence="4 6">BC-1</strain>
        <strain evidence="3 7">BC-23</strain>
        <strain evidence="2 5">NOV-9</strain>
    </source>
</reference>
<proteinExistence type="predicted"/>
<dbReference type="EMBL" id="QXGD01001191">
    <property type="protein sequence ID" value="KAE9212324.1"/>
    <property type="molecule type" value="Genomic_DNA"/>
</dbReference>
<feature type="signal peptide" evidence="1">
    <location>
        <begin position="1"/>
        <end position="25"/>
    </location>
</feature>
<name>A0A6A3EG98_9STRA</name>
<evidence type="ECO:0000256" key="1">
    <source>
        <dbReference type="SAM" id="SignalP"/>
    </source>
</evidence>
<evidence type="ECO:0000313" key="4">
    <source>
        <dbReference type="EMBL" id="KAE9212324.1"/>
    </source>
</evidence>
<keyword evidence="1" id="KW-0732">Signal</keyword>
<evidence type="ECO:0000313" key="5">
    <source>
        <dbReference type="Proteomes" id="UP000429523"/>
    </source>
</evidence>
<organism evidence="2 5">
    <name type="scientific">Phytophthora fragariae</name>
    <dbReference type="NCBI Taxonomy" id="53985"/>
    <lineage>
        <taxon>Eukaryota</taxon>
        <taxon>Sar</taxon>
        <taxon>Stramenopiles</taxon>
        <taxon>Oomycota</taxon>
        <taxon>Peronosporomycetes</taxon>
        <taxon>Peronosporales</taxon>
        <taxon>Peronosporaceae</taxon>
        <taxon>Phytophthora</taxon>
    </lineage>
</organism>